<dbReference type="AlphaFoldDB" id="B7KEH9"/>
<keyword evidence="3" id="KW-1185">Reference proteome</keyword>
<protein>
    <submittedName>
        <fullName evidence="2">Uncharacterized protein</fullName>
    </submittedName>
</protein>
<dbReference type="OrthoDB" id="467855at2"/>
<dbReference type="KEGG" id="cyc:PCC7424_4943"/>
<organism evidence="2 3">
    <name type="scientific">Gloeothece citriformis (strain PCC 7424)</name>
    <name type="common">Cyanothece sp. (strain PCC 7424)</name>
    <dbReference type="NCBI Taxonomy" id="65393"/>
    <lineage>
        <taxon>Bacteria</taxon>
        <taxon>Bacillati</taxon>
        <taxon>Cyanobacteriota</taxon>
        <taxon>Cyanophyceae</taxon>
        <taxon>Oscillatoriophycideae</taxon>
        <taxon>Chroococcales</taxon>
        <taxon>Aphanothecaceae</taxon>
        <taxon>Gloeothece</taxon>
        <taxon>Gloeothece citriformis</taxon>
    </lineage>
</organism>
<name>B7KEH9_GLOC7</name>
<sequence length="64" mass="6946">MPGGHASHKGHSTKPNTNAENQLDLAADPAVDPQDLVAEEFESVRAKEAPQNEKATQRPEKVEK</sequence>
<feature type="compositionally biased region" description="Basic residues" evidence="1">
    <location>
        <begin position="1"/>
        <end position="12"/>
    </location>
</feature>
<evidence type="ECO:0000313" key="2">
    <source>
        <dbReference type="EMBL" id="ACK73297.1"/>
    </source>
</evidence>
<dbReference type="EMBL" id="CP001291">
    <property type="protein sequence ID" value="ACK73297.1"/>
    <property type="molecule type" value="Genomic_DNA"/>
</dbReference>
<proteinExistence type="predicted"/>
<accession>B7KEH9</accession>
<evidence type="ECO:0000313" key="3">
    <source>
        <dbReference type="Proteomes" id="UP000002384"/>
    </source>
</evidence>
<evidence type="ECO:0000256" key="1">
    <source>
        <dbReference type="SAM" id="MobiDB-lite"/>
    </source>
</evidence>
<reference evidence="3" key="1">
    <citation type="journal article" date="2011" name="MBio">
        <title>Novel metabolic attributes of the genus Cyanothece, comprising a group of unicellular nitrogen-fixing Cyanobacteria.</title>
        <authorList>
            <person name="Bandyopadhyay A."/>
            <person name="Elvitigala T."/>
            <person name="Welsh E."/>
            <person name="Stockel J."/>
            <person name="Liberton M."/>
            <person name="Min H."/>
            <person name="Sherman L.A."/>
            <person name="Pakrasi H.B."/>
        </authorList>
    </citation>
    <scope>NUCLEOTIDE SEQUENCE [LARGE SCALE GENOMIC DNA]</scope>
    <source>
        <strain evidence="3">PCC 7424</strain>
    </source>
</reference>
<dbReference type="Proteomes" id="UP000002384">
    <property type="component" value="Chromosome"/>
</dbReference>
<feature type="region of interest" description="Disordered" evidence="1">
    <location>
        <begin position="1"/>
        <end position="64"/>
    </location>
</feature>
<gene>
    <name evidence="2" type="ordered locus">PCC7424_4943</name>
</gene>
<dbReference type="RefSeq" id="WP_015956878.1">
    <property type="nucleotide sequence ID" value="NC_011729.1"/>
</dbReference>
<feature type="compositionally biased region" description="Basic and acidic residues" evidence="1">
    <location>
        <begin position="42"/>
        <end position="64"/>
    </location>
</feature>
<dbReference type="eggNOG" id="ENOG50339J1">
    <property type="taxonomic scope" value="Bacteria"/>
</dbReference>
<dbReference type="HOGENOM" id="CLU_191322_0_0_3"/>